<dbReference type="Pfam" id="PF13639">
    <property type="entry name" value="zf-RING_2"/>
    <property type="match status" value="1"/>
</dbReference>
<name>A0A6C0LKN5_9ZZZZ</name>
<dbReference type="Gene3D" id="3.30.40.10">
    <property type="entry name" value="Zinc/RING finger domain, C3HC4 (zinc finger)"/>
    <property type="match status" value="1"/>
</dbReference>
<evidence type="ECO:0000313" key="3">
    <source>
        <dbReference type="EMBL" id="QHU31087.1"/>
    </source>
</evidence>
<dbReference type="SUPFAM" id="SSF57850">
    <property type="entry name" value="RING/U-box"/>
    <property type="match status" value="1"/>
</dbReference>
<dbReference type="EMBL" id="MN740523">
    <property type="protein sequence ID" value="QHU31087.1"/>
    <property type="molecule type" value="Genomic_DNA"/>
</dbReference>
<accession>A0A6C0LKN5</accession>
<dbReference type="AlphaFoldDB" id="A0A6C0LKN5"/>
<proteinExistence type="predicted"/>
<evidence type="ECO:0000259" key="2">
    <source>
        <dbReference type="PROSITE" id="PS50089"/>
    </source>
</evidence>
<protein>
    <recommendedName>
        <fullName evidence="2">RING-type domain-containing protein</fullName>
    </recommendedName>
</protein>
<organism evidence="3">
    <name type="scientific">viral metagenome</name>
    <dbReference type="NCBI Taxonomy" id="1070528"/>
    <lineage>
        <taxon>unclassified sequences</taxon>
        <taxon>metagenomes</taxon>
        <taxon>organismal metagenomes</taxon>
    </lineage>
</organism>
<evidence type="ECO:0000256" key="1">
    <source>
        <dbReference type="SAM" id="MobiDB-lite"/>
    </source>
</evidence>
<dbReference type="SMART" id="SM00184">
    <property type="entry name" value="RING"/>
    <property type="match status" value="1"/>
</dbReference>
<dbReference type="PROSITE" id="PS50089">
    <property type="entry name" value="ZF_RING_2"/>
    <property type="match status" value="1"/>
</dbReference>
<feature type="region of interest" description="Disordered" evidence="1">
    <location>
        <begin position="53"/>
        <end position="79"/>
    </location>
</feature>
<reference evidence="3" key="1">
    <citation type="journal article" date="2020" name="Nature">
        <title>Giant virus diversity and host interactions through global metagenomics.</title>
        <authorList>
            <person name="Schulz F."/>
            <person name="Roux S."/>
            <person name="Paez-Espino D."/>
            <person name="Jungbluth S."/>
            <person name="Walsh D.A."/>
            <person name="Denef V.J."/>
            <person name="McMahon K.D."/>
            <person name="Konstantinidis K.T."/>
            <person name="Eloe-Fadrosh E.A."/>
            <person name="Kyrpides N.C."/>
            <person name="Woyke T."/>
        </authorList>
    </citation>
    <scope>NUCLEOTIDE SEQUENCE</scope>
    <source>
        <strain evidence="3">GVMAG-M-3300027892-73</strain>
    </source>
</reference>
<dbReference type="InterPro" id="IPR001841">
    <property type="entry name" value="Znf_RING"/>
</dbReference>
<feature type="domain" description="RING-type" evidence="2">
    <location>
        <begin position="3"/>
        <end position="46"/>
    </location>
</feature>
<dbReference type="InterPro" id="IPR013083">
    <property type="entry name" value="Znf_RING/FYVE/PHD"/>
</dbReference>
<sequence length="208" mass="23469">MDCPICFDTVVLGEKNVVTTECGHTFHASCLMKSVAHNGFGCPYCRTAMAEEVADDEDDEDEEYEDDEESLSSEEAREEEECEESYHLAGLRWLFNRANSEEPVAFCLADHTGVEGIVNGPTPEFIMEKLKESGVTFYDLGLSFLSGVMELNFDEEVQKKIDEREEALVEKVDRIICDCMSLTGERAPNPNLNPAFDDHVMERFTRVV</sequence>